<dbReference type="OrthoDB" id="4207594at2759"/>
<dbReference type="GO" id="GO:0003723">
    <property type="term" value="F:RNA binding"/>
    <property type="evidence" value="ECO:0007669"/>
    <property type="project" value="UniProtKB-UniRule"/>
</dbReference>
<dbReference type="AlphaFoldDB" id="A0A830CHM1"/>
<accession>A0A830CHM1</accession>
<dbReference type="InterPro" id="IPR012677">
    <property type="entry name" value="Nucleotide-bd_a/b_plait_sf"/>
</dbReference>
<dbReference type="EMBL" id="BMAC01000407">
    <property type="protein sequence ID" value="GFP95824.1"/>
    <property type="molecule type" value="Genomic_DNA"/>
</dbReference>
<evidence type="ECO:0000313" key="4">
    <source>
        <dbReference type="EMBL" id="GFP95824.1"/>
    </source>
</evidence>
<dbReference type="Pfam" id="PF00076">
    <property type="entry name" value="RRM_1"/>
    <property type="match status" value="1"/>
</dbReference>
<reference evidence="4" key="1">
    <citation type="submission" date="2020-07" db="EMBL/GenBank/DDBJ databases">
        <title>Ethylene signaling mediates host invasion by parasitic plants.</title>
        <authorList>
            <person name="Yoshida S."/>
        </authorList>
    </citation>
    <scope>NUCLEOTIDE SEQUENCE</scope>
    <source>
        <strain evidence="4">Okayama</strain>
    </source>
</reference>
<dbReference type="Proteomes" id="UP000653305">
    <property type="component" value="Unassembled WGS sequence"/>
</dbReference>
<keyword evidence="1 2" id="KW-0694">RNA-binding</keyword>
<dbReference type="InterPro" id="IPR052462">
    <property type="entry name" value="SLIRP/GR-RBP-like"/>
</dbReference>
<evidence type="ECO:0000256" key="2">
    <source>
        <dbReference type="PROSITE-ProRule" id="PRU00176"/>
    </source>
</evidence>
<dbReference type="SMART" id="SM00360">
    <property type="entry name" value="RRM"/>
    <property type="match status" value="1"/>
</dbReference>
<evidence type="ECO:0000313" key="5">
    <source>
        <dbReference type="Proteomes" id="UP000653305"/>
    </source>
</evidence>
<proteinExistence type="predicted"/>
<dbReference type="InterPro" id="IPR000504">
    <property type="entry name" value="RRM_dom"/>
</dbReference>
<keyword evidence="5" id="KW-1185">Reference proteome</keyword>
<evidence type="ECO:0000256" key="1">
    <source>
        <dbReference type="ARBA" id="ARBA00022884"/>
    </source>
</evidence>
<dbReference type="InterPro" id="IPR035979">
    <property type="entry name" value="RBD_domain_sf"/>
</dbReference>
<dbReference type="Gene3D" id="3.30.70.330">
    <property type="match status" value="1"/>
</dbReference>
<feature type="domain" description="RRM" evidence="3">
    <location>
        <begin position="96"/>
        <end position="174"/>
    </location>
</feature>
<dbReference type="PANTHER" id="PTHR48027">
    <property type="entry name" value="HETEROGENEOUS NUCLEAR RIBONUCLEOPROTEIN 87F-RELATED"/>
    <property type="match status" value="1"/>
</dbReference>
<sequence>MTYGILEALYPPPLVVKGIYSLSHCIRPLAVVRNILRYATGDTLYYGGATFYVSAIYFTPKHEYVIVITVVHLAGENSRATEDSSASSLTSNIKTKKLFVTGLSFYTSEKTLRSAFEGFGELVEVKIIMDKISKRSKGYAFLEYTTVEAASTALREMSGKIINGWMITVDVAKENSPKYSKGQPRPTS</sequence>
<comment type="caution">
    <text evidence="4">The sequence shown here is derived from an EMBL/GenBank/DDBJ whole genome shotgun (WGS) entry which is preliminary data.</text>
</comment>
<dbReference type="SUPFAM" id="SSF54928">
    <property type="entry name" value="RNA-binding domain, RBD"/>
    <property type="match status" value="1"/>
</dbReference>
<name>A0A830CHM1_9LAMI</name>
<evidence type="ECO:0000259" key="3">
    <source>
        <dbReference type="PROSITE" id="PS50102"/>
    </source>
</evidence>
<gene>
    <name evidence="4" type="ORF">PHJA_001726600</name>
</gene>
<organism evidence="4 5">
    <name type="scientific">Phtheirospermum japonicum</name>
    <dbReference type="NCBI Taxonomy" id="374723"/>
    <lineage>
        <taxon>Eukaryota</taxon>
        <taxon>Viridiplantae</taxon>
        <taxon>Streptophyta</taxon>
        <taxon>Embryophyta</taxon>
        <taxon>Tracheophyta</taxon>
        <taxon>Spermatophyta</taxon>
        <taxon>Magnoliopsida</taxon>
        <taxon>eudicotyledons</taxon>
        <taxon>Gunneridae</taxon>
        <taxon>Pentapetalae</taxon>
        <taxon>asterids</taxon>
        <taxon>lamiids</taxon>
        <taxon>Lamiales</taxon>
        <taxon>Orobanchaceae</taxon>
        <taxon>Orobanchaceae incertae sedis</taxon>
        <taxon>Phtheirospermum</taxon>
    </lineage>
</organism>
<dbReference type="PROSITE" id="PS50102">
    <property type="entry name" value="RRM"/>
    <property type="match status" value="1"/>
</dbReference>
<protein>
    <submittedName>
        <fullName evidence="4">Glycine-rich RNA-binding protein 4 mitochondrial</fullName>
    </submittedName>
</protein>